<evidence type="ECO:0000313" key="2">
    <source>
        <dbReference type="Proteomes" id="UP000006683"/>
    </source>
</evidence>
<dbReference type="RefSeq" id="WP_013344152.1">
    <property type="nucleotide sequence ID" value="NC_014541.1"/>
</dbReference>
<gene>
    <name evidence="1" type="ordered locus">Fbal_0633</name>
</gene>
<organism evidence="1 2">
    <name type="scientific">Ferrimonas balearica (strain DSM 9799 / CCM 4581 / KCTC 23876 / PAT)</name>
    <dbReference type="NCBI Taxonomy" id="550540"/>
    <lineage>
        <taxon>Bacteria</taxon>
        <taxon>Pseudomonadati</taxon>
        <taxon>Pseudomonadota</taxon>
        <taxon>Gammaproteobacteria</taxon>
        <taxon>Alteromonadales</taxon>
        <taxon>Ferrimonadaceae</taxon>
        <taxon>Ferrimonas</taxon>
    </lineage>
</organism>
<name>E1SR81_FERBD</name>
<sequence length="105" mass="12356">MLTAVTPRLRVTYPLRALSAWLRATRLARARRQRVQLMATRVQWLEERLPGEAEHGDDVRYCSRGYDLMERGSALLVRWSERPSPLLDASLRQWHLDFERLQPDA</sequence>
<reference evidence="1 2" key="1">
    <citation type="journal article" date="2010" name="Stand. Genomic Sci.">
        <title>Complete genome sequence of Ferrimonas balearica type strain (PAT).</title>
        <authorList>
            <person name="Nolan M."/>
            <person name="Sikorski J."/>
            <person name="Davenport K."/>
            <person name="Lucas S."/>
            <person name="Glavina Del Rio T."/>
            <person name="Tice H."/>
            <person name="Cheng J."/>
            <person name="Goodwin L."/>
            <person name="Pitluck S."/>
            <person name="Liolios K."/>
            <person name="Ivanova N."/>
            <person name="Mavromatis K."/>
            <person name="Ovchinnikova G."/>
            <person name="Pati A."/>
            <person name="Chen A."/>
            <person name="Palaniappan K."/>
            <person name="Land M."/>
            <person name="Hauser L."/>
            <person name="Chang Y."/>
            <person name="Jeffries C."/>
            <person name="Tapia R."/>
            <person name="Brettin T."/>
            <person name="Detter J."/>
            <person name="Han C."/>
            <person name="Yasawong M."/>
            <person name="Rohde M."/>
            <person name="Tindall B."/>
            <person name="Goker M."/>
            <person name="Woyke T."/>
            <person name="Bristow J."/>
            <person name="Eisen J."/>
            <person name="Markowitz V."/>
            <person name="Hugenholtz P."/>
            <person name="Kyrpides N."/>
            <person name="Klenk H."/>
            <person name="Lapidus A."/>
        </authorList>
    </citation>
    <scope>NUCLEOTIDE SEQUENCE [LARGE SCALE GENOMIC DNA]</scope>
    <source>
        <strain evidence="2">DSM 9799 / CCM 4581 / KCTC 23876 / PAT</strain>
    </source>
</reference>
<dbReference type="Proteomes" id="UP000006683">
    <property type="component" value="Chromosome"/>
</dbReference>
<accession>E1SR81</accession>
<protein>
    <submittedName>
        <fullName evidence="1">Uncharacterized protein</fullName>
    </submittedName>
</protein>
<dbReference type="AlphaFoldDB" id="E1SR81"/>
<dbReference type="EMBL" id="CP002209">
    <property type="protein sequence ID" value="ADN74846.1"/>
    <property type="molecule type" value="Genomic_DNA"/>
</dbReference>
<keyword evidence="2" id="KW-1185">Reference proteome</keyword>
<evidence type="ECO:0000313" key="1">
    <source>
        <dbReference type="EMBL" id="ADN74846.1"/>
    </source>
</evidence>
<dbReference type="HOGENOM" id="CLU_2232566_0_0_6"/>
<proteinExistence type="predicted"/>
<dbReference type="KEGG" id="fbl:Fbal_0633"/>
<dbReference type="GeneID" id="67180878"/>